<dbReference type="GO" id="GO:0005743">
    <property type="term" value="C:mitochondrial inner membrane"/>
    <property type="evidence" value="ECO:0007669"/>
    <property type="project" value="InterPro"/>
</dbReference>
<feature type="region of interest" description="Disordered" evidence="1">
    <location>
        <begin position="631"/>
        <end position="654"/>
    </location>
</feature>
<reference evidence="5" key="1">
    <citation type="journal article" date="2020" name="Phytopathology">
        <title>Genome sequence of the chestnut blight fungus Cryphonectria parasitica EP155: A fundamental resource for an archetypical invasive plant pathogen.</title>
        <authorList>
            <person name="Crouch J.A."/>
            <person name="Dawe A."/>
            <person name="Aerts A."/>
            <person name="Barry K."/>
            <person name="Churchill A.C.L."/>
            <person name="Grimwood J."/>
            <person name="Hillman B."/>
            <person name="Milgroom M.G."/>
            <person name="Pangilinan J."/>
            <person name="Smith M."/>
            <person name="Salamov A."/>
            <person name="Schmutz J."/>
            <person name="Yadav J."/>
            <person name="Grigoriev I.V."/>
            <person name="Nuss D."/>
        </authorList>
    </citation>
    <scope>NUCLEOTIDE SEQUENCE</scope>
    <source>
        <strain evidence="5">EP155</strain>
    </source>
</reference>
<comment type="caution">
    <text evidence="5">The sequence shown here is derived from an EMBL/GenBank/DDBJ whole genome shotgun (WGS) entry which is preliminary data.</text>
</comment>
<evidence type="ECO:0000313" key="5">
    <source>
        <dbReference type="EMBL" id="KAF3768815.1"/>
    </source>
</evidence>
<evidence type="ECO:0000259" key="3">
    <source>
        <dbReference type="Pfam" id="PF20776"/>
    </source>
</evidence>
<dbReference type="AlphaFoldDB" id="A0A9P5CT60"/>
<dbReference type="InterPro" id="IPR048401">
    <property type="entry name" value="SLS1_C"/>
</dbReference>
<feature type="compositionally biased region" description="Polar residues" evidence="1">
    <location>
        <begin position="632"/>
        <end position="648"/>
    </location>
</feature>
<dbReference type="InterPro" id="IPR032741">
    <property type="entry name" value="Sls1_KH-1"/>
</dbReference>
<evidence type="ECO:0000259" key="2">
    <source>
        <dbReference type="Pfam" id="PF14611"/>
    </source>
</evidence>
<dbReference type="GeneID" id="63842626"/>
<dbReference type="Pfam" id="PF20778">
    <property type="entry name" value="SLS1_C"/>
    <property type="match status" value="1"/>
</dbReference>
<dbReference type="Pfam" id="PF20776">
    <property type="entry name" value="SLS1_N"/>
    <property type="match status" value="1"/>
</dbReference>
<dbReference type="Pfam" id="PF14611">
    <property type="entry name" value="KH_SLS1_1"/>
    <property type="match status" value="1"/>
</dbReference>
<dbReference type="RefSeq" id="XP_040779776.1">
    <property type="nucleotide sequence ID" value="XM_040925497.1"/>
</dbReference>
<dbReference type="Proteomes" id="UP000803844">
    <property type="component" value="Unassembled WGS sequence"/>
</dbReference>
<protein>
    <submittedName>
        <fullName evidence="5">Uncharacterized protein</fullName>
    </submittedName>
</protein>
<feature type="region of interest" description="Disordered" evidence="1">
    <location>
        <begin position="29"/>
        <end position="130"/>
    </location>
</feature>
<feature type="domain" description="SLS1 N-terminal" evidence="3">
    <location>
        <begin position="220"/>
        <end position="339"/>
    </location>
</feature>
<sequence>MFSPSVAGGSICIGCQLRAVTRRATPAIAASAQARPQSRVRRRRFASEATGRQEEDLVAILTQQSHNEKARSRRPISSRKQSTKTQKENLDETPIYDAKQPSHAPARAPARPDSLPETESLQDGDADAGTVGDSLFIRERTGHESKQLPKPKANAYRKGNTLLREDRARLSVAALGKEAEIIVLREGGEWKRRIMKEEIEAADEDLGIEEHIDQEEGLSLDIVLENIDELRPQHRILPTNEFKRVLEDLMKGFTVPQLHGYVQRHRQRLADGDESPFFGVLPELLKPQPWTLEQTQWTPETPNALQDVDPQLRGYILKSMRHKQRLTMQLMRECWGISAQELMDGPGVLELRIRDPEFKLLTLGAQRWLQNICRVHLGDGPGRSIQVVRSKKMIRIVAPKGVAEVCLSAINETLQKMKTKRFKLESNIMEKVSTSMIEDLSKATNTAVELNKDQKELIVTWIHIRSETESALEDSGDVVFRLLQATNASVRTGKTLAIYPNTKGKGRLVDAIGGKEKLSWSDRHQRWARLCLPLNTEAPQIATSWPLDESIIKYKVQATPEDLILPTSTLKAKHDEFYKSLAGVPLTFPRAQEKVVQPAPTEPTPSSWLPFRVRTNAVFGHILHLNDDSVAQDLNSKTPDNVDPSSSPRALHPLIPPLAGMQLPGWVPYKSPPSMTSLVLLRFSPYSENPSQPPDPLAPHLELRIKATDEEIIEIDSLRAISHTHVSDILLPTEQVDIRVTQRLVAELPREKIYTLEAMAPLVRFLDDARLEVHRGKLVTPPRLENLALPMWMFYQPEDDADSPFLSKTPRRRAPADPTKASRPRSSKSRTSKSKTTLEPLPAYTEAHRSSTYNALRPISYTFSGLELHRPVNTTFNGWCLNYTSIEAGQGGRRRAELSLDAVPSGDRQLRRDADSINTQQYLRSIYTLARGLEGNLMRTKDAGKEVRTTIRWLGAK</sequence>
<feature type="domain" description="SLS1 first KH" evidence="2">
    <location>
        <begin position="346"/>
        <end position="417"/>
    </location>
</feature>
<proteinExistence type="predicted"/>
<evidence type="ECO:0000313" key="6">
    <source>
        <dbReference type="Proteomes" id="UP000803844"/>
    </source>
</evidence>
<dbReference type="EMBL" id="MU032345">
    <property type="protein sequence ID" value="KAF3768815.1"/>
    <property type="molecule type" value="Genomic_DNA"/>
</dbReference>
<evidence type="ECO:0000259" key="4">
    <source>
        <dbReference type="Pfam" id="PF20778"/>
    </source>
</evidence>
<evidence type="ECO:0000256" key="1">
    <source>
        <dbReference type="SAM" id="MobiDB-lite"/>
    </source>
</evidence>
<keyword evidence="6" id="KW-1185">Reference proteome</keyword>
<feature type="domain" description="SLS1 C-terminal" evidence="4">
    <location>
        <begin position="516"/>
        <end position="913"/>
    </location>
</feature>
<accession>A0A9P5CT60</accession>
<gene>
    <name evidence="5" type="ORF">M406DRAFT_71789</name>
</gene>
<dbReference type="InterPro" id="IPR048400">
    <property type="entry name" value="SLS1_N"/>
</dbReference>
<feature type="region of interest" description="Disordered" evidence="1">
    <location>
        <begin position="803"/>
        <end position="841"/>
    </location>
</feature>
<name>A0A9P5CT60_CRYP1</name>
<organism evidence="5 6">
    <name type="scientific">Cryphonectria parasitica (strain ATCC 38755 / EP155)</name>
    <dbReference type="NCBI Taxonomy" id="660469"/>
    <lineage>
        <taxon>Eukaryota</taxon>
        <taxon>Fungi</taxon>
        <taxon>Dikarya</taxon>
        <taxon>Ascomycota</taxon>
        <taxon>Pezizomycotina</taxon>
        <taxon>Sordariomycetes</taxon>
        <taxon>Sordariomycetidae</taxon>
        <taxon>Diaporthales</taxon>
        <taxon>Cryphonectriaceae</taxon>
        <taxon>Cryphonectria-Endothia species complex</taxon>
        <taxon>Cryphonectria</taxon>
    </lineage>
</organism>
<dbReference type="OrthoDB" id="5392646at2759"/>
<feature type="compositionally biased region" description="Basic residues" evidence="1">
    <location>
        <begin position="822"/>
        <end position="833"/>
    </location>
</feature>